<reference evidence="2" key="1">
    <citation type="journal article" date="2023" name="Genome Biol. Evol.">
        <title>First Whole Genome Sequence and Flow Cytometry Genome Size Data for the Lichen-Forming Fungus Ramalina farinacea (Ascomycota).</title>
        <authorList>
            <person name="Llewellyn T."/>
            <person name="Mian S."/>
            <person name="Hill R."/>
            <person name="Leitch I.J."/>
            <person name="Gaya E."/>
        </authorList>
    </citation>
    <scope>NUCLEOTIDE SEQUENCE</scope>
    <source>
        <strain evidence="2">LIQ254RAFAR</strain>
    </source>
</reference>
<dbReference type="EMBL" id="JAPUFD010000002">
    <property type="protein sequence ID" value="MDI1486107.1"/>
    <property type="molecule type" value="Genomic_DNA"/>
</dbReference>
<dbReference type="PANTHER" id="PTHR34310">
    <property type="entry name" value="DUF427 DOMAIN PROTEIN (AFU_ORTHOLOGUE AFUA_3G02220)"/>
    <property type="match status" value="1"/>
</dbReference>
<comment type="caution">
    <text evidence="2">The sequence shown here is derived from an EMBL/GenBank/DDBJ whole genome shotgun (WGS) entry which is preliminary data.</text>
</comment>
<dbReference type="InterPro" id="IPR007361">
    <property type="entry name" value="DUF427"/>
</dbReference>
<evidence type="ECO:0000313" key="2">
    <source>
        <dbReference type="EMBL" id="MDI1486107.1"/>
    </source>
</evidence>
<gene>
    <name evidence="2" type="ORF">OHK93_004297</name>
</gene>
<proteinExistence type="predicted"/>
<dbReference type="Gene3D" id="2.170.150.40">
    <property type="entry name" value="Domain of unknown function (DUF427)"/>
    <property type="match status" value="1"/>
</dbReference>
<evidence type="ECO:0000259" key="1">
    <source>
        <dbReference type="Pfam" id="PF04248"/>
    </source>
</evidence>
<name>A0AA43TVU6_9LECA</name>
<feature type="domain" description="DUF427" evidence="1">
    <location>
        <begin position="5"/>
        <end position="94"/>
    </location>
</feature>
<protein>
    <recommendedName>
        <fullName evidence="1">DUF427 domain-containing protein</fullName>
    </recommendedName>
</protein>
<dbReference type="PANTHER" id="PTHR34310:SF5">
    <property type="entry name" value="DUF427 DOMAIN PROTEIN (AFU_ORTHOLOGUE AFUA_3G02220)"/>
    <property type="match status" value="1"/>
</dbReference>
<dbReference type="AlphaFoldDB" id="A0AA43TVU6"/>
<organism evidence="2 3">
    <name type="scientific">Ramalina farinacea</name>
    <dbReference type="NCBI Taxonomy" id="258253"/>
    <lineage>
        <taxon>Eukaryota</taxon>
        <taxon>Fungi</taxon>
        <taxon>Dikarya</taxon>
        <taxon>Ascomycota</taxon>
        <taxon>Pezizomycotina</taxon>
        <taxon>Lecanoromycetes</taxon>
        <taxon>OSLEUM clade</taxon>
        <taxon>Lecanoromycetidae</taxon>
        <taxon>Lecanorales</taxon>
        <taxon>Lecanorineae</taxon>
        <taxon>Ramalinaceae</taxon>
        <taxon>Ramalina</taxon>
    </lineage>
</organism>
<sequence>MTRATATFNGKLIAETDSFQFVEGNVYFPPSSILDNKIFTPSDTTTFCPWKGTASYYNISVDGVEARDAAWYYPMPEGPKTERAAGLKGFVAFCEL</sequence>
<accession>A0AA43TVU6</accession>
<dbReference type="InterPro" id="IPR038694">
    <property type="entry name" value="DUF427_sf"/>
</dbReference>
<evidence type="ECO:0000313" key="3">
    <source>
        <dbReference type="Proteomes" id="UP001161017"/>
    </source>
</evidence>
<keyword evidence="3" id="KW-1185">Reference proteome</keyword>
<dbReference type="Pfam" id="PF04248">
    <property type="entry name" value="NTP_transf_9"/>
    <property type="match status" value="1"/>
</dbReference>
<dbReference type="Proteomes" id="UP001161017">
    <property type="component" value="Unassembled WGS sequence"/>
</dbReference>